<evidence type="ECO:0000313" key="3">
    <source>
        <dbReference type="Proteomes" id="UP000054564"/>
    </source>
</evidence>
<sequence length="146" mass="14965">CPSPVMGMFGKRARMDTPTSSPYRAPSQTSTTPQPSTSASAAASRSQTPTQVKAPTPTILSVASMLQENGKRMRSNDDFNGDNIDGAGGTDYSNTYDERVRSPAVTSAATIAAPSSPGASQHSAASNGNVKSTSNSNSNSNDGDGF</sequence>
<organism evidence="2 3">
    <name type="scientific">Puccinia striiformis f. sp. tritici PST-78</name>
    <dbReference type="NCBI Taxonomy" id="1165861"/>
    <lineage>
        <taxon>Eukaryota</taxon>
        <taxon>Fungi</taxon>
        <taxon>Dikarya</taxon>
        <taxon>Basidiomycota</taxon>
        <taxon>Pucciniomycotina</taxon>
        <taxon>Pucciniomycetes</taxon>
        <taxon>Pucciniales</taxon>
        <taxon>Pucciniaceae</taxon>
        <taxon>Puccinia</taxon>
    </lineage>
</organism>
<feature type="compositionally biased region" description="Low complexity" evidence="1">
    <location>
        <begin position="102"/>
        <end position="146"/>
    </location>
</feature>
<keyword evidence="3" id="KW-1185">Reference proteome</keyword>
<dbReference type="EMBL" id="AJIL01007836">
    <property type="protein sequence ID" value="KNE86849.1"/>
    <property type="molecule type" value="Genomic_DNA"/>
</dbReference>
<feature type="compositionally biased region" description="Low complexity" evidence="1">
    <location>
        <begin position="24"/>
        <end position="51"/>
    </location>
</feature>
<feature type="non-terminal residue" evidence="2">
    <location>
        <position position="146"/>
    </location>
</feature>
<reference evidence="3" key="1">
    <citation type="submission" date="2014-03" db="EMBL/GenBank/DDBJ databases">
        <title>The Genome Sequence of Puccinia striiformis f. sp. tritici PST-78.</title>
        <authorList>
            <consortium name="The Broad Institute Genome Sequencing Platform"/>
            <person name="Cuomo C."/>
            <person name="Hulbert S."/>
            <person name="Chen X."/>
            <person name="Walker B."/>
            <person name="Young S.K."/>
            <person name="Zeng Q."/>
            <person name="Gargeya S."/>
            <person name="Fitzgerald M."/>
            <person name="Haas B."/>
            <person name="Abouelleil A."/>
            <person name="Alvarado L."/>
            <person name="Arachchi H.M."/>
            <person name="Berlin A.M."/>
            <person name="Chapman S.B."/>
            <person name="Goldberg J."/>
            <person name="Griggs A."/>
            <person name="Gujja S."/>
            <person name="Hansen M."/>
            <person name="Howarth C."/>
            <person name="Imamovic A."/>
            <person name="Larimer J."/>
            <person name="McCowan C."/>
            <person name="Montmayeur A."/>
            <person name="Murphy C."/>
            <person name="Neiman D."/>
            <person name="Pearson M."/>
            <person name="Priest M."/>
            <person name="Roberts A."/>
            <person name="Saif S."/>
            <person name="Shea T."/>
            <person name="Sisk P."/>
            <person name="Sykes S."/>
            <person name="Wortman J."/>
            <person name="Nusbaum C."/>
            <person name="Birren B."/>
        </authorList>
    </citation>
    <scope>NUCLEOTIDE SEQUENCE [LARGE SCALE GENOMIC DNA]</scope>
    <source>
        <strain evidence="3">race PST-78</strain>
    </source>
</reference>
<proteinExistence type="predicted"/>
<feature type="non-terminal residue" evidence="2">
    <location>
        <position position="1"/>
    </location>
</feature>
<feature type="region of interest" description="Disordered" evidence="1">
    <location>
        <begin position="1"/>
        <end position="146"/>
    </location>
</feature>
<accession>A0A0L0UJG4</accession>
<dbReference type="Proteomes" id="UP000054564">
    <property type="component" value="Unassembled WGS sequence"/>
</dbReference>
<dbReference type="AlphaFoldDB" id="A0A0L0UJG4"/>
<protein>
    <submittedName>
        <fullName evidence="2">Uncharacterized protein</fullName>
    </submittedName>
</protein>
<evidence type="ECO:0000256" key="1">
    <source>
        <dbReference type="SAM" id="MobiDB-lite"/>
    </source>
</evidence>
<comment type="caution">
    <text evidence="2">The sequence shown here is derived from an EMBL/GenBank/DDBJ whole genome shotgun (WGS) entry which is preliminary data.</text>
</comment>
<feature type="compositionally biased region" description="Polar residues" evidence="1">
    <location>
        <begin position="58"/>
        <end position="67"/>
    </location>
</feature>
<evidence type="ECO:0000313" key="2">
    <source>
        <dbReference type="EMBL" id="KNE86849.1"/>
    </source>
</evidence>
<gene>
    <name evidence="2" type="ORF">PSTG_19784</name>
</gene>
<name>A0A0L0UJG4_9BASI</name>